<organism evidence="1">
    <name type="scientific">Rhizophora mucronata</name>
    <name type="common">Asiatic mangrove</name>
    <dbReference type="NCBI Taxonomy" id="61149"/>
    <lineage>
        <taxon>Eukaryota</taxon>
        <taxon>Viridiplantae</taxon>
        <taxon>Streptophyta</taxon>
        <taxon>Embryophyta</taxon>
        <taxon>Tracheophyta</taxon>
        <taxon>Spermatophyta</taxon>
        <taxon>Magnoliopsida</taxon>
        <taxon>eudicotyledons</taxon>
        <taxon>Gunneridae</taxon>
        <taxon>Pentapetalae</taxon>
        <taxon>rosids</taxon>
        <taxon>fabids</taxon>
        <taxon>Malpighiales</taxon>
        <taxon>Rhizophoraceae</taxon>
        <taxon>Rhizophora</taxon>
    </lineage>
</organism>
<sequence length="25" mass="2995">MQVCDFTALFRFKISCKTTLRESIR</sequence>
<evidence type="ECO:0000313" key="1">
    <source>
        <dbReference type="EMBL" id="MBX44798.1"/>
    </source>
</evidence>
<name>A0A2P2NQL4_RHIMU</name>
<accession>A0A2P2NQL4</accession>
<dbReference type="EMBL" id="GGEC01064314">
    <property type="protein sequence ID" value="MBX44798.1"/>
    <property type="molecule type" value="Transcribed_RNA"/>
</dbReference>
<dbReference type="AlphaFoldDB" id="A0A2P2NQL4"/>
<proteinExistence type="predicted"/>
<reference evidence="1" key="1">
    <citation type="submission" date="2018-02" db="EMBL/GenBank/DDBJ databases">
        <title>Rhizophora mucronata_Transcriptome.</title>
        <authorList>
            <person name="Meera S.P."/>
            <person name="Sreeshan A."/>
            <person name="Augustine A."/>
        </authorList>
    </citation>
    <scope>NUCLEOTIDE SEQUENCE</scope>
    <source>
        <tissue evidence="1">Leaf</tissue>
    </source>
</reference>
<protein>
    <submittedName>
        <fullName evidence="1">Uncharacterized protein</fullName>
    </submittedName>
</protein>